<evidence type="ECO:0000256" key="1">
    <source>
        <dbReference type="SAM" id="MobiDB-lite"/>
    </source>
</evidence>
<protein>
    <recommendedName>
        <fullName evidence="5">Porin</fullName>
    </recommendedName>
</protein>
<gene>
    <name evidence="3" type="ORF">tloyanaT_36630</name>
</gene>
<evidence type="ECO:0008006" key="5">
    <source>
        <dbReference type="Google" id="ProtNLM"/>
    </source>
</evidence>
<proteinExistence type="predicted"/>
<feature type="signal peptide" evidence="2">
    <location>
        <begin position="1"/>
        <end position="23"/>
    </location>
</feature>
<dbReference type="SUPFAM" id="SSF56935">
    <property type="entry name" value="Porins"/>
    <property type="match status" value="1"/>
</dbReference>
<name>A0ABQ6HII7_9GAMM</name>
<feature type="chain" id="PRO_5047206311" description="Porin" evidence="2">
    <location>
        <begin position="24"/>
        <end position="373"/>
    </location>
</feature>
<comment type="caution">
    <text evidence="3">The sequence shown here is derived from an EMBL/GenBank/DDBJ whole genome shotgun (WGS) entry which is preliminary data.</text>
</comment>
<feature type="region of interest" description="Disordered" evidence="1">
    <location>
        <begin position="176"/>
        <end position="202"/>
    </location>
</feature>
<dbReference type="Pfam" id="PF19577">
    <property type="entry name" value="DcaP"/>
    <property type="match status" value="1"/>
</dbReference>
<keyword evidence="2" id="KW-0732">Signal</keyword>
<dbReference type="Proteomes" id="UP001157134">
    <property type="component" value="Unassembled WGS sequence"/>
</dbReference>
<evidence type="ECO:0000313" key="3">
    <source>
        <dbReference type="EMBL" id="GLX87410.1"/>
    </source>
</evidence>
<evidence type="ECO:0000256" key="2">
    <source>
        <dbReference type="SAM" id="SignalP"/>
    </source>
</evidence>
<organism evidence="3 4">
    <name type="scientific">Thalassotalea loyana</name>
    <dbReference type="NCBI Taxonomy" id="280483"/>
    <lineage>
        <taxon>Bacteria</taxon>
        <taxon>Pseudomonadati</taxon>
        <taxon>Pseudomonadota</taxon>
        <taxon>Gammaproteobacteria</taxon>
        <taxon>Alteromonadales</taxon>
        <taxon>Colwelliaceae</taxon>
        <taxon>Thalassotalea</taxon>
    </lineage>
</organism>
<accession>A0ABQ6HII7</accession>
<dbReference type="InterPro" id="IPR045748">
    <property type="entry name" value="DcaP"/>
</dbReference>
<keyword evidence="4" id="KW-1185">Reference proteome</keyword>
<dbReference type="EMBL" id="BSSV01000012">
    <property type="protein sequence ID" value="GLX87410.1"/>
    <property type="molecule type" value="Genomic_DNA"/>
</dbReference>
<dbReference type="RefSeq" id="WP_284301460.1">
    <property type="nucleotide sequence ID" value="NZ_BSSV01000012.1"/>
</dbReference>
<sequence>MKTIKQFMFCSSIACLGLNQAHAVELMTVKNNGVDTKVSLSGYAKIDIRHVEGDIAYQDYWVANYPAGQPVETSHTGFNVKESRINLKVQHGDISGVVEMDFYGGGGNEVVSNSSNPRLRHYYINYKNWMVGQNWTTFMPLHALPEALDFGGPHVGEVFIRQTQVRYTHGNWQFSIENPETNGDGDIGAPSSAVGLTGSQADKDESTPDFIARYNHQADWGMLSAATLVRKIDQGGIDETAIAFNLAGRIKTVGKDDLRFQFTTGEAGRYVAAGMTPDIVTDPADDLTKAESTTAFTLAYRHFWTESLRSTVFYGGAKTDTLERERSHWGVNLLTSISANFDVGAEFGNYAIDDKGVESVDSNYLQFSAIYKF</sequence>
<reference evidence="3 4" key="1">
    <citation type="submission" date="2023-03" db="EMBL/GenBank/DDBJ databases">
        <title>Thalassotalea loyana LMG 22536T draft genome sequence.</title>
        <authorList>
            <person name="Sawabe T."/>
        </authorList>
    </citation>
    <scope>NUCLEOTIDE SEQUENCE [LARGE SCALE GENOMIC DNA]</scope>
    <source>
        <strain evidence="3 4">LMG 22536</strain>
    </source>
</reference>
<evidence type="ECO:0000313" key="4">
    <source>
        <dbReference type="Proteomes" id="UP001157134"/>
    </source>
</evidence>